<dbReference type="InterPro" id="IPR011059">
    <property type="entry name" value="Metal-dep_hydrolase_composite"/>
</dbReference>
<dbReference type="InterPro" id="IPR006680">
    <property type="entry name" value="Amidohydro-rel"/>
</dbReference>
<dbReference type="OrthoDB" id="3189065at2"/>
<dbReference type="Pfam" id="PF01979">
    <property type="entry name" value="Amidohydro_1"/>
    <property type="match status" value="1"/>
</dbReference>
<reference evidence="2 3" key="1">
    <citation type="submission" date="2016-07" db="EMBL/GenBank/DDBJ databases">
        <title>Draft genome sequence of Prauserella muralis DSM 45305, isolated from a mould-covered wall in an indoor environment.</title>
        <authorList>
            <person name="Ruckert C."/>
            <person name="Albersmeier A."/>
            <person name="Jiang C.-L."/>
            <person name="Jiang Y."/>
            <person name="Kalinowski J."/>
            <person name="Schneider O."/>
            <person name="Winkler A."/>
            <person name="Zotchev S.B."/>
        </authorList>
    </citation>
    <scope>NUCLEOTIDE SEQUENCE [LARGE SCALE GENOMIC DNA]</scope>
    <source>
        <strain evidence="2 3">DSM 45305</strain>
    </source>
</reference>
<keyword evidence="3" id="KW-1185">Reference proteome</keyword>
<dbReference type="EMBL" id="MASW01000001">
    <property type="protein sequence ID" value="PXY31612.1"/>
    <property type="molecule type" value="Genomic_DNA"/>
</dbReference>
<sequence length="435" mass="45639">MTVRLHAPVVLPADARCSVIRDGVVDIDEAGRISYCGPAAQAPPAESPVRELPGILLPGLVNTHAHSPMVLLRGMGGDLPLLRWLREVIWPAEAKLRPGDVRAGMLLGSVEMLRHGITTSAEMYFHAEQVADAVLATGARVVLGGPIIDLPGLDWRSMITATERWIDADGLRFGPGDRVELSYAAHSAYMLPVEALGLIAKSAAARGALVQIHVAEAADEDERQRAEHGSVPLLLRQTGLLDGRLIAAHAVHLSDEDIAVLAAHGAGVAHCPGSNGKLASGIARLADLRAASVAVGLGTDGPASNDDLDLWQEIQLATMLARLSTQDSTVLTAADALLLATRGGAEALGRDDIGALEAGRWADVVHIDLDDPAFATGLDVPDDQLLANLVWAAGSRRVRDVWVAGEQVVGEGEPLRVDRAAAQAEVATAAARLRA</sequence>
<keyword evidence="1 2" id="KW-0378">Hydrolase</keyword>
<dbReference type="GO" id="GO:0016810">
    <property type="term" value="F:hydrolase activity, acting on carbon-nitrogen (but not peptide) bonds"/>
    <property type="evidence" value="ECO:0007669"/>
    <property type="project" value="InterPro"/>
</dbReference>
<dbReference type="PANTHER" id="PTHR43794:SF11">
    <property type="entry name" value="AMIDOHYDROLASE-RELATED DOMAIN-CONTAINING PROTEIN"/>
    <property type="match status" value="1"/>
</dbReference>
<dbReference type="SUPFAM" id="SSF51556">
    <property type="entry name" value="Metallo-dependent hydrolases"/>
    <property type="match status" value="1"/>
</dbReference>
<accession>A0A2V4BAR4</accession>
<proteinExistence type="predicted"/>
<protein>
    <submittedName>
        <fullName evidence="2">Ethylammeline chlorohydrolase</fullName>
    </submittedName>
</protein>
<gene>
    <name evidence="2" type="ORF">BAY60_04390</name>
</gene>
<dbReference type="InterPro" id="IPR050287">
    <property type="entry name" value="MTA/SAH_deaminase"/>
</dbReference>
<dbReference type="Gene3D" id="3.20.20.140">
    <property type="entry name" value="Metal-dependent hydrolases"/>
    <property type="match status" value="1"/>
</dbReference>
<dbReference type="RefSeq" id="WP_112279639.1">
    <property type="nucleotide sequence ID" value="NZ_MASW01000001.1"/>
</dbReference>
<dbReference type="AlphaFoldDB" id="A0A2V4BAR4"/>
<comment type="caution">
    <text evidence="2">The sequence shown here is derived from an EMBL/GenBank/DDBJ whole genome shotgun (WGS) entry which is preliminary data.</text>
</comment>
<dbReference type="Gene3D" id="2.30.40.10">
    <property type="entry name" value="Urease, subunit C, domain 1"/>
    <property type="match status" value="1"/>
</dbReference>
<dbReference type="PANTHER" id="PTHR43794">
    <property type="entry name" value="AMINOHYDROLASE SSNA-RELATED"/>
    <property type="match status" value="1"/>
</dbReference>
<dbReference type="InterPro" id="IPR032466">
    <property type="entry name" value="Metal_Hydrolase"/>
</dbReference>
<dbReference type="CDD" id="cd01298">
    <property type="entry name" value="ATZ_TRZ_like"/>
    <property type="match status" value="1"/>
</dbReference>
<dbReference type="Proteomes" id="UP000249915">
    <property type="component" value="Unassembled WGS sequence"/>
</dbReference>
<evidence type="ECO:0000313" key="3">
    <source>
        <dbReference type="Proteomes" id="UP000249915"/>
    </source>
</evidence>
<dbReference type="SUPFAM" id="SSF51338">
    <property type="entry name" value="Composite domain of metallo-dependent hydrolases"/>
    <property type="match status" value="2"/>
</dbReference>
<evidence type="ECO:0000256" key="1">
    <source>
        <dbReference type="ARBA" id="ARBA00022801"/>
    </source>
</evidence>
<organism evidence="2 3">
    <name type="scientific">Prauserella muralis</name>
    <dbReference type="NCBI Taxonomy" id="588067"/>
    <lineage>
        <taxon>Bacteria</taxon>
        <taxon>Bacillati</taxon>
        <taxon>Actinomycetota</taxon>
        <taxon>Actinomycetes</taxon>
        <taxon>Pseudonocardiales</taxon>
        <taxon>Pseudonocardiaceae</taxon>
        <taxon>Prauserella</taxon>
    </lineage>
</organism>
<evidence type="ECO:0000313" key="2">
    <source>
        <dbReference type="EMBL" id="PXY31612.1"/>
    </source>
</evidence>
<name>A0A2V4BAR4_9PSEU</name>